<dbReference type="Gene3D" id="2.30.30.290">
    <property type="entry name" value="YopX-like domains"/>
    <property type="match status" value="1"/>
</dbReference>
<reference evidence="3" key="1">
    <citation type="submission" date="2016-01" db="EMBL/GenBank/DDBJ databases">
        <authorList>
            <person name="Mitreva M."/>
            <person name="Pepin K.H."/>
            <person name="Mihindukulasuriya K.A."/>
            <person name="Fulton R."/>
            <person name="Fronick C."/>
            <person name="O'Laughlin M."/>
            <person name="Miner T."/>
            <person name="Herter B."/>
            <person name="Rosa B.A."/>
            <person name="Cordes M."/>
            <person name="Tomlinson C."/>
            <person name="Wollam A."/>
            <person name="Palsikar V.B."/>
            <person name="Mardis E.R."/>
            <person name="Wilson R.K."/>
        </authorList>
    </citation>
    <scope>NUCLEOTIDE SEQUENCE [LARGE SCALE GENOMIC DNA]</scope>
    <source>
        <strain evidence="3">MJR7757B</strain>
    </source>
</reference>
<name>A0A133NQT4_FUSNU</name>
<dbReference type="EMBL" id="LRPY01000169">
    <property type="protein sequence ID" value="KXA18660.1"/>
    <property type="molecule type" value="Genomic_DNA"/>
</dbReference>
<dbReference type="RefSeq" id="WP_081091084.1">
    <property type="nucleotide sequence ID" value="NZ_CP077125.1"/>
</dbReference>
<feature type="domain" description="YopX protein" evidence="1">
    <location>
        <begin position="7"/>
        <end position="131"/>
    </location>
</feature>
<evidence type="ECO:0000313" key="3">
    <source>
        <dbReference type="Proteomes" id="UP000070401"/>
    </source>
</evidence>
<sequence>MKNFKMKAWLKKENKMVNIIGIDFSYEYIKYTEDNNLFNENYKTAEFKDVELLQYIGMKDKKGIEIYEGDIVRVPDVADSRKSFNGYVEYDESRAEFIVNLLDGLEETFYCCNQSERIKVLGNIYENKELLGE</sequence>
<accession>A0A133NQT4</accession>
<dbReference type="Pfam" id="PF09643">
    <property type="entry name" value="YopX"/>
    <property type="match status" value="1"/>
</dbReference>
<keyword evidence="3" id="KW-1185">Reference proteome</keyword>
<proteinExistence type="predicted"/>
<dbReference type="InterPro" id="IPR023385">
    <property type="entry name" value="YopX-like_C"/>
</dbReference>
<dbReference type="InterPro" id="IPR019096">
    <property type="entry name" value="YopX_protein"/>
</dbReference>
<dbReference type="PATRIC" id="fig|851.8.peg.1723"/>
<gene>
    <name evidence="2" type="ORF">HMPREF3221_01711</name>
</gene>
<dbReference type="SUPFAM" id="SSF159006">
    <property type="entry name" value="YopX-like"/>
    <property type="match status" value="1"/>
</dbReference>
<evidence type="ECO:0000313" key="2">
    <source>
        <dbReference type="EMBL" id="KXA18660.1"/>
    </source>
</evidence>
<protein>
    <recommendedName>
        <fullName evidence="1">YopX protein domain-containing protein</fullName>
    </recommendedName>
</protein>
<evidence type="ECO:0000259" key="1">
    <source>
        <dbReference type="Pfam" id="PF09643"/>
    </source>
</evidence>
<dbReference type="InterPro" id="IPR010024">
    <property type="entry name" value="CHP16711"/>
</dbReference>
<dbReference type="AlphaFoldDB" id="A0A133NQT4"/>
<organism evidence="2 3">
    <name type="scientific">Fusobacterium nucleatum</name>
    <dbReference type="NCBI Taxonomy" id="851"/>
    <lineage>
        <taxon>Bacteria</taxon>
        <taxon>Fusobacteriati</taxon>
        <taxon>Fusobacteriota</taxon>
        <taxon>Fusobacteriia</taxon>
        <taxon>Fusobacteriales</taxon>
        <taxon>Fusobacteriaceae</taxon>
        <taxon>Fusobacterium</taxon>
    </lineage>
</organism>
<dbReference type="Proteomes" id="UP000070401">
    <property type="component" value="Unassembled WGS sequence"/>
</dbReference>
<comment type="caution">
    <text evidence="2">The sequence shown here is derived from an EMBL/GenBank/DDBJ whole genome shotgun (WGS) entry which is preliminary data.</text>
</comment>
<dbReference type="NCBIfam" id="TIGR01671">
    <property type="entry name" value="phage_TIGR01671"/>
    <property type="match status" value="1"/>
</dbReference>